<evidence type="ECO:0000313" key="1">
    <source>
        <dbReference type="EMBL" id="RKP09710.1"/>
    </source>
</evidence>
<reference evidence="2" key="1">
    <citation type="journal article" date="2018" name="Nat. Microbiol.">
        <title>Leveraging single-cell genomics to expand the fungal tree of life.</title>
        <authorList>
            <person name="Ahrendt S.R."/>
            <person name="Quandt C.A."/>
            <person name="Ciobanu D."/>
            <person name="Clum A."/>
            <person name="Salamov A."/>
            <person name="Andreopoulos B."/>
            <person name="Cheng J.F."/>
            <person name="Woyke T."/>
            <person name="Pelin A."/>
            <person name="Henrissat B."/>
            <person name="Reynolds N.K."/>
            <person name="Benny G.L."/>
            <person name="Smith M.E."/>
            <person name="James T.Y."/>
            <person name="Grigoriev I.V."/>
        </authorList>
    </citation>
    <scope>NUCLEOTIDE SEQUENCE [LARGE SCALE GENOMIC DNA]</scope>
    <source>
        <strain evidence="2">RSA 1356</strain>
    </source>
</reference>
<dbReference type="EMBL" id="KZ992494">
    <property type="protein sequence ID" value="RKP09710.1"/>
    <property type="molecule type" value="Genomic_DNA"/>
</dbReference>
<gene>
    <name evidence="1" type="ORF">THASP1DRAFT_22492</name>
</gene>
<keyword evidence="2" id="KW-1185">Reference proteome</keyword>
<proteinExistence type="predicted"/>
<dbReference type="AlphaFoldDB" id="A0A4P9XWB2"/>
<evidence type="ECO:0000313" key="2">
    <source>
        <dbReference type="Proteomes" id="UP000271241"/>
    </source>
</evidence>
<accession>A0A4P9XWB2</accession>
<sequence length="397" mass="44032">MTSIAESMRIPEKLVEAGGFIWDKAHTLLNLGIANEPNSGIKIARYTCYVADGVEQLYKASGALTRTWAINNDSDAFTVCVTMNNARAGSIKMNIMKATGPVDTKRPFLVQPQRYGKILWSEPDGTSAYDSPSTSYVFGSSVDVAVYNDCENLLLLNPSVAAFKGKLESDHPSDIKPIEKEMIKFKSAAAGCESTHGFILYELKELNDRAPIMWGRRTFLAIDVVIVPETVDERMVAVQLITILDAGFSFLHGVQLEKVHKELLCQYMTSSGRPSVYRMDKMSLRLSVSFNREPSAELHVKLSQVPQCPGNDSRLHVGDAYLHGLPVLAGKQSDFYVYMIEPAAHPNIDFHFLSCTNAYQDSEKARICVYQAAIPPHILKVSLENALDQQLYGKRGN</sequence>
<dbReference type="Proteomes" id="UP000271241">
    <property type="component" value="Unassembled WGS sequence"/>
</dbReference>
<protein>
    <submittedName>
        <fullName evidence="1">Uncharacterized protein</fullName>
    </submittedName>
</protein>
<name>A0A4P9XWB2_9FUNG</name>
<organism evidence="1 2">
    <name type="scientific">Thamnocephalis sphaerospora</name>
    <dbReference type="NCBI Taxonomy" id="78915"/>
    <lineage>
        <taxon>Eukaryota</taxon>
        <taxon>Fungi</taxon>
        <taxon>Fungi incertae sedis</taxon>
        <taxon>Zoopagomycota</taxon>
        <taxon>Zoopagomycotina</taxon>
        <taxon>Zoopagomycetes</taxon>
        <taxon>Zoopagales</taxon>
        <taxon>Sigmoideomycetaceae</taxon>
        <taxon>Thamnocephalis</taxon>
    </lineage>
</organism>